<reference evidence="2 3" key="1">
    <citation type="journal article" date="2013" name="BMC Genomics">
        <title>The miniature genome of a carnivorous plant Genlisea aurea contains a low number of genes and short non-coding sequences.</title>
        <authorList>
            <person name="Leushkin E.V."/>
            <person name="Sutormin R.A."/>
            <person name="Nabieva E.R."/>
            <person name="Penin A.A."/>
            <person name="Kondrashov A.S."/>
            <person name="Logacheva M.D."/>
        </authorList>
    </citation>
    <scope>NUCLEOTIDE SEQUENCE [LARGE SCALE GENOMIC DNA]</scope>
</reference>
<dbReference type="PANTHER" id="PTHR48411:SF1">
    <property type="entry name" value="OS01G0948300 PROTEIN"/>
    <property type="match status" value="1"/>
</dbReference>
<evidence type="ECO:0000259" key="1">
    <source>
        <dbReference type="Pfam" id="PF13716"/>
    </source>
</evidence>
<proteinExistence type="predicted"/>
<dbReference type="InterPro" id="IPR001251">
    <property type="entry name" value="CRAL-TRIO_dom"/>
</dbReference>
<evidence type="ECO:0000313" key="2">
    <source>
        <dbReference type="EMBL" id="EPS66764.1"/>
    </source>
</evidence>
<gene>
    <name evidence="2" type="ORF">M569_08013</name>
</gene>
<comment type="caution">
    <text evidence="2">The sequence shown here is derived from an EMBL/GenBank/DDBJ whole genome shotgun (WGS) entry which is preliminary data.</text>
</comment>
<sequence length="160" mass="18669">ARNLSVDVVKMYLEAEIYPILNERPFSVLYIHTGVNRVENFPGLTALKSLYDAVPSNIMEKLEAFYFLHPGLQSRLFLATFGRFIFSGTGLYGKLKYVNRLDFLWEKVKRNEIDIPDFVWESDEDMDRRPLMDYGIESDHPRSVYWNPSPLSTYSTRCIA</sequence>
<accession>S8CI94</accession>
<protein>
    <recommendedName>
        <fullName evidence="1">CRAL-TRIO domain-containing protein</fullName>
    </recommendedName>
</protein>
<dbReference type="PANTHER" id="PTHR48411">
    <property type="entry name" value="OS01G0948300 PROTEIN"/>
    <property type="match status" value="1"/>
</dbReference>
<name>S8CI94_9LAMI</name>
<organism evidence="2 3">
    <name type="scientific">Genlisea aurea</name>
    <dbReference type="NCBI Taxonomy" id="192259"/>
    <lineage>
        <taxon>Eukaryota</taxon>
        <taxon>Viridiplantae</taxon>
        <taxon>Streptophyta</taxon>
        <taxon>Embryophyta</taxon>
        <taxon>Tracheophyta</taxon>
        <taxon>Spermatophyta</taxon>
        <taxon>Magnoliopsida</taxon>
        <taxon>eudicotyledons</taxon>
        <taxon>Gunneridae</taxon>
        <taxon>Pentapetalae</taxon>
        <taxon>asterids</taxon>
        <taxon>lamiids</taxon>
        <taxon>Lamiales</taxon>
        <taxon>Lentibulariaceae</taxon>
        <taxon>Genlisea</taxon>
    </lineage>
</organism>
<dbReference type="Gene3D" id="3.40.525.10">
    <property type="entry name" value="CRAL-TRIO lipid binding domain"/>
    <property type="match status" value="1"/>
</dbReference>
<dbReference type="OrthoDB" id="365077at2759"/>
<feature type="domain" description="CRAL-TRIO" evidence="1">
    <location>
        <begin position="3"/>
        <end position="125"/>
    </location>
</feature>
<keyword evidence="3" id="KW-1185">Reference proteome</keyword>
<evidence type="ECO:0000313" key="3">
    <source>
        <dbReference type="Proteomes" id="UP000015453"/>
    </source>
</evidence>
<dbReference type="InterPro" id="IPR036865">
    <property type="entry name" value="CRAL-TRIO_dom_sf"/>
</dbReference>
<dbReference type="EMBL" id="AUSU01003492">
    <property type="protein sequence ID" value="EPS66764.1"/>
    <property type="molecule type" value="Genomic_DNA"/>
</dbReference>
<dbReference type="AlphaFoldDB" id="S8CI94"/>
<dbReference type="Proteomes" id="UP000015453">
    <property type="component" value="Unassembled WGS sequence"/>
</dbReference>
<dbReference type="Pfam" id="PF13716">
    <property type="entry name" value="CRAL_TRIO_2"/>
    <property type="match status" value="1"/>
</dbReference>
<feature type="non-terminal residue" evidence="2">
    <location>
        <position position="1"/>
    </location>
</feature>